<comment type="caution">
    <text evidence="3">The sequence shown here is derived from an EMBL/GenBank/DDBJ whole genome shotgun (WGS) entry which is preliminary data.</text>
</comment>
<evidence type="ECO:0000313" key="4">
    <source>
        <dbReference type="Proteomes" id="UP001529510"/>
    </source>
</evidence>
<dbReference type="Pfam" id="PF00112">
    <property type="entry name" value="Peptidase_C1"/>
    <property type="match status" value="1"/>
</dbReference>
<evidence type="ECO:0000313" key="3">
    <source>
        <dbReference type="EMBL" id="KAL0175121.1"/>
    </source>
</evidence>
<name>A0ABD0PN64_CIRMR</name>
<dbReference type="Proteomes" id="UP001529510">
    <property type="component" value="Unassembled WGS sequence"/>
</dbReference>
<dbReference type="Gene3D" id="3.90.70.10">
    <property type="entry name" value="Cysteine proteinases"/>
    <property type="match status" value="1"/>
</dbReference>
<evidence type="ECO:0000259" key="2">
    <source>
        <dbReference type="SMART" id="SM00645"/>
    </source>
</evidence>
<dbReference type="EMBL" id="JAMKFB020000015">
    <property type="protein sequence ID" value="KAL0175121.1"/>
    <property type="molecule type" value="Genomic_DNA"/>
</dbReference>
<keyword evidence="4" id="KW-1185">Reference proteome</keyword>
<accession>A0ABD0PN64</accession>
<sequence length="134" mass="14973">CDGGFPYLIGKYIQDFGIVEEDCFPYIGADSPCTLSEKCTKYYASDYHYVGGFYGGCSEAAMMLELVKNGPMGVALEVYPDFMNYKEGIYHHTGLRDSMNPFELTNHAVLLVGYGKCHKTGEKYWIVKNSWGSG</sequence>
<evidence type="ECO:0000256" key="1">
    <source>
        <dbReference type="ARBA" id="ARBA00008455"/>
    </source>
</evidence>
<dbReference type="AlphaFoldDB" id="A0ABD0PN64"/>
<gene>
    <name evidence="3" type="ORF">M9458_031089</name>
</gene>
<dbReference type="SUPFAM" id="SSF54001">
    <property type="entry name" value="Cysteine proteinases"/>
    <property type="match status" value="1"/>
</dbReference>
<reference evidence="3 4" key="1">
    <citation type="submission" date="2024-05" db="EMBL/GenBank/DDBJ databases">
        <title>Genome sequencing and assembly of Indian major carp, Cirrhinus mrigala (Hamilton, 1822).</title>
        <authorList>
            <person name="Mohindra V."/>
            <person name="Chowdhury L.M."/>
            <person name="Lal K."/>
            <person name="Jena J.K."/>
        </authorList>
    </citation>
    <scope>NUCLEOTIDE SEQUENCE [LARGE SCALE GENOMIC DNA]</scope>
    <source>
        <strain evidence="3">CM1030</strain>
        <tissue evidence="3">Blood</tissue>
    </source>
</reference>
<dbReference type="PROSITE" id="PS00639">
    <property type="entry name" value="THIOL_PROTEASE_HIS"/>
    <property type="match status" value="1"/>
</dbReference>
<dbReference type="InterPro" id="IPR000668">
    <property type="entry name" value="Peptidase_C1A_C"/>
</dbReference>
<dbReference type="SMART" id="SM00645">
    <property type="entry name" value="Pept_C1"/>
    <property type="match status" value="1"/>
</dbReference>
<dbReference type="InterPro" id="IPR038765">
    <property type="entry name" value="Papain-like_cys_pep_sf"/>
</dbReference>
<organism evidence="3 4">
    <name type="scientific">Cirrhinus mrigala</name>
    <name type="common">Mrigala</name>
    <dbReference type="NCBI Taxonomy" id="683832"/>
    <lineage>
        <taxon>Eukaryota</taxon>
        <taxon>Metazoa</taxon>
        <taxon>Chordata</taxon>
        <taxon>Craniata</taxon>
        <taxon>Vertebrata</taxon>
        <taxon>Euteleostomi</taxon>
        <taxon>Actinopterygii</taxon>
        <taxon>Neopterygii</taxon>
        <taxon>Teleostei</taxon>
        <taxon>Ostariophysi</taxon>
        <taxon>Cypriniformes</taxon>
        <taxon>Cyprinidae</taxon>
        <taxon>Labeoninae</taxon>
        <taxon>Labeonini</taxon>
        <taxon>Cirrhinus</taxon>
    </lineage>
</organism>
<dbReference type="InterPro" id="IPR013128">
    <property type="entry name" value="Peptidase_C1A"/>
</dbReference>
<comment type="similarity">
    <text evidence="1">Belongs to the peptidase C1 family.</text>
</comment>
<dbReference type="PANTHER" id="PTHR12411">
    <property type="entry name" value="CYSTEINE PROTEASE FAMILY C1-RELATED"/>
    <property type="match status" value="1"/>
</dbReference>
<protein>
    <recommendedName>
        <fullName evidence="2">Peptidase C1A papain C-terminal domain-containing protein</fullName>
    </recommendedName>
</protein>
<feature type="non-terminal residue" evidence="3">
    <location>
        <position position="1"/>
    </location>
</feature>
<feature type="domain" description="Peptidase C1A papain C-terminal" evidence="2">
    <location>
        <begin position="2"/>
        <end position="134"/>
    </location>
</feature>
<dbReference type="InterPro" id="IPR025660">
    <property type="entry name" value="Pept_his_AS"/>
</dbReference>
<feature type="non-terminal residue" evidence="3">
    <location>
        <position position="134"/>
    </location>
</feature>
<proteinExistence type="inferred from homology"/>